<keyword evidence="2" id="KW-0479">Metal-binding</keyword>
<evidence type="ECO:0000256" key="5">
    <source>
        <dbReference type="ARBA" id="ARBA00023277"/>
    </source>
</evidence>
<dbReference type="SUPFAM" id="SSF88713">
    <property type="entry name" value="Glycoside hydrolase/deacetylase"/>
    <property type="match status" value="1"/>
</dbReference>
<name>A0A9Q0AKE1_9PEZI</name>
<keyword evidence="3 7" id="KW-0732">Signal</keyword>
<keyword evidence="6" id="KW-0170">Cobalt</keyword>
<evidence type="ECO:0000256" key="3">
    <source>
        <dbReference type="ARBA" id="ARBA00022729"/>
    </source>
</evidence>
<dbReference type="Pfam" id="PF01522">
    <property type="entry name" value="Polysacc_deac_1"/>
    <property type="match status" value="1"/>
</dbReference>
<evidence type="ECO:0000256" key="7">
    <source>
        <dbReference type="SAM" id="SignalP"/>
    </source>
</evidence>
<dbReference type="InterPro" id="IPR011330">
    <property type="entry name" value="Glyco_hydro/deAcase_b/a-brl"/>
</dbReference>
<dbReference type="PANTHER" id="PTHR46471">
    <property type="entry name" value="CHITIN DEACETYLASE"/>
    <property type="match status" value="1"/>
</dbReference>
<keyword evidence="5" id="KW-0119">Carbohydrate metabolism</keyword>
<evidence type="ECO:0000259" key="8">
    <source>
        <dbReference type="PROSITE" id="PS51677"/>
    </source>
</evidence>
<dbReference type="PROSITE" id="PS51677">
    <property type="entry name" value="NODB"/>
    <property type="match status" value="1"/>
</dbReference>
<evidence type="ECO:0000256" key="4">
    <source>
        <dbReference type="ARBA" id="ARBA00022801"/>
    </source>
</evidence>
<dbReference type="AlphaFoldDB" id="A0A9Q0AKE1"/>
<proteinExistence type="predicted"/>
<sequence>MRPLASAVGLAVFHLNLLGPAVIAAAAASSTKDPSLFDVDHGFHAADVEYENGPSGPDVEVDRDLIGDMPYGIRIESCQNPGEVAITFDDGPYEWTRNIAEAFDDAGFKATFFIAGFNAWRKIYDTSTQYPKLVRDIYAAGHQIGSHTWTHKSLERVGKEKRIRQILDNEKAFNKVLGVIPTYMRPPFGECYEDCQQDLKKLGYHLIWWDIDTKDYMYNSEDSYNEAIDRFDEDLDDGGSIALCHDIKYYTAHKLVPHMISELKRRELKGVTVGQCLGDPEENWYRPVLNN</sequence>
<dbReference type="Gene3D" id="3.20.20.370">
    <property type="entry name" value="Glycoside hydrolase/deacetylase"/>
    <property type="match status" value="1"/>
</dbReference>
<dbReference type="GO" id="GO:0046872">
    <property type="term" value="F:metal ion binding"/>
    <property type="evidence" value="ECO:0007669"/>
    <property type="project" value="UniProtKB-KW"/>
</dbReference>
<dbReference type="GO" id="GO:0005975">
    <property type="term" value="P:carbohydrate metabolic process"/>
    <property type="evidence" value="ECO:0007669"/>
    <property type="project" value="InterPro"/>
</dbReference>
<feature type="signal peptide" evidence="7">
    <location>
        <begin position="1"/>
        <end position="28"/>
    </location>
</feature>
<dbReference type="PANTHER" id="PTHR46471:SF2">
    <property type="entry name" value="CHITIN DEACETYLASE-RELATED"/>
    <property type="match status" value="1"/>
</dbReference>
<comment type="caution">
    <text evidence="9">The sequence shown here is derived from an EMBL/GenBank/DDBJ whole genome shotgun (WGS) entry which is preliminary data.</text>
</comment>
<dbReference type="OrthoDB" id="407355at2759"/>
<evidence type="ECO:0000313" key="9">
    <source>
        <dbReference type="EMBL" id="KAI1856430.1"/>
    </source>
</evidence>
<dbReference type="Proteomes" id="UP000829685">
    <property type="component" value="Unassembled WGS sequence"/>
</dbReference>
<dbReference type="GO" id="GO:0016810">
    <property type="term" value="F:hydrolase activity, acting on carbon-nitrogen (but not peptide) bonds"/>
    <property type="evidence" value="ECO:0007669"/>
    <property type="project" value="InterPro"/>
</dbReference>
<accession>A0A9Q0AKE1</accession>
<feature type="domain" description="NodB homology" evidence="8">
    <location>
        <begin position="82"/>
        <end position="274"/>
    </location>
</feature>
<gene>
    <name evidence="9" type="ORF">JX265_011677</name>
</gene>
<keyword evidence="4" id="KW-0378">Hydrolase</keyword>
<protein>
    <recommendedName>
        <fullName evidence="8">NodB homology domain-containing protein</fullName>
    </recommendedName>
</protein>
<dbReference type="CDD" id="cd10951">
    <property type="entry name" value="CE4_ClCDA_like"/>
    <property type="match status" value="1"/>
</dbReference>
<organism evidence="9 10">
    <name type="scientific">Neoarthrinium moseri</name>
    <dbReference type="NCBI Taxonomy" id="1658444"/>
    <lineage>
        <taxon>Eukaryota</taxon>
        <taxon>Fungi</taxon>
        <taxon>Dikarya</taxon>
        <taxon>Ascomycota</taxon>
        <taxon>Pezizomycotina</taxon>
        <taxon>Sordariomycetes</taxon>
        <taxon>Xylariomycetidae</taxon>
        <taxon>Amphisphaeriales</taxon>
        <taxon>Apiosporaceae</taxon>
        <taxon>Neoarthrinium</taxon>
    </lineage>
</organism>
<evidence type="ECO:0000256" key="2">
    <source>
        <dbReference type="ARBA" id="ARBA00022723"/>
    </source>
</evidence>
<evidence type="ECO:0000313" key="10">
    <source>
        <dbReference type="Proteomes" id="UP000829685"/>
    </source>
</evidence>
<evidence type="ECO:0000256" key="6">
    <source>
        <dbReference type="ARBA" id="ARBA00023285"/>
    </source>
</evidence>
<reference evidence="9" key="1">
    <citation type="submission" date="2021-03" db="EMBL/GenBank/DDBJ databases">
        <title>Revisited historic fungal species revealed as producer of novel bioactive compounds through whole genome sequencing and comparative genomics.</title>
        <authorList>
            <person name="Vignolle G.A."/>
            <person name="Hochenegger N."/>
            <person name="Mach R.L."/>
            <person name="Mach-Aigner A.R."/>
            <person name="Javad Rahimi M."/>
            <person name="Salim K.A."/>
            <person name="Chan C.M."/>
            <person name="Lim L.B.L."/>
            <person name="Cai F."/>
            <person name="Druzhinina I.S."/>
            <person name="U'Ren J.M."/>
            <person name="Derntl C."/>
        </authorList>
    </citation>
    <scope>NUCLEOTIDE SEQUENCE</scope>
    <source>
        <strain evidence="9">TUCIM 5799</strain>
    </source>
</reference>
<dbReference type="InterPro" id="IPR002509">
    <property type="entry name" value="NODB_dom"/>
</dbReference>
<evidence type="ECO:0000256" key="1">
    <source>
        <dbReference type="ARBA" id="ARBA00001941"/>
    </source>
</evidence>
<keyword evidence="10" id="KW-1185">Reference proteome</keyword>
<dbReference type="EMBL" id="JAFIMR010000044">
    <property type="protein sequence ID" value="KAI1856430.1"/>
    <property type="molecule type" value="Genomic_DNA"/>
</dbReference>
<feature type="chain" id="PRO_5040374893" description="NodB homology domain-containing protein" evidence="7">
    <location>
        <begin position="29"/>
        <end position="291"/>
    </location>
</feature>
<comment type="cofactor">
    <cofactor evidence="1">
        <name>Co(2+)</name>
        <dbReference type="ChEBI" id="CHEBI:48828"/>
    </cofactor>
</comment>